<evidence type="ECO:0008006" key="5">
    <source>
        <dbReference type="Google" id="ProtNLM"/>
    </source>
</evidence>
<feature type="signal peptide" evidence="2">
    <location>
        <begin position="1"/>
        <end position="22"/>
    </location>
</feature>
<keyword evidence="4" id="KW-1185">Reference proteome</keyword>
<dbReference type="Proteomes" id="UP000837932">
    <property type="component" value="Unassembled WGS sequence"/>
</dbReference>
<feature type="compositionally biased region" description="Low complexity" evidence="1">
    <location>
        <begin position="40"/>
        <end position="125"/>
    </location>
</feature>
<evidence type="ECO:0000313" key="4">
    <source>
        <dbReference type="Proteomes" id="UP000837932"/>
    </source>
</evidence>
<comment type="caution">
    <text evidence="3">The sequence shown here is derived from an EMBL/GenBank/DDBJ whole genome shotgun (WGS) entry which is preliminary data.</text>
</comment>
<feature type="chain" id="PRO_5046689067" description="Collagen-like protein" evidence="2">
    <location>
        <begin position="23"/>
        <end position="260"/>
    </location>
</feature>
<name>A0ABN8F224_9BACT</name>
<dbReference type="PROSITE" id="PS51257">
    <property type="entry name" value="PROKAR_LIPOPROTEIN"/>
    <property type="match status" value="1"/>
</dbReference>
<organism evidence="3 4">
    <name type="scientific">Emticicia aquatica</name>
    <dbReference type="NCBI Taxonomy" id="1681835"/>
    <lineage>
        <taxon>Bacteria</taxon>
        <taxon>Pseudomonadati</taxon>
        <taxon>Bacteroidota</taxon>
        <taxon>Cytophagia</taxon>
        <taxon>Cytophagales</taxon>
        <taxon>Leadbetterellaceae</taxon>
        <taxon>Emticicia</taxon>
    </lineage>
</organism>
<dbReference type="PANTHER" id="PTHR24637">
    <property type="entry name" value="COLLAGEN"/>
    <property type="match status" value="1"/>
</dbReference>
<protein>
    <recommendedName>
        <fullName evidence="5">Collagen-like protein</fullName>
    </recommendedName>
</protein>
<accession>A0ABN8F224</accession>
<evidence type="ECO:0000256" key="1">
    <source>
        <dbReference type="SAM" id="MobiDB-lite"/>
    </source>
</evidence>
<dbReference type="RefSeq" id="WP_290370188.1">
    <property type="nucleotide sequence ID" value="NZ_CAKLPY010000003.1"/>
</dbReference>
<evidence type="ECO:0000256" key="2">
    <source>
        <dbReference type="SAM" id="SignalP"/>
    </source>
</evidence>
<reference evidence="3" key="1">
    <citation type="submission" date="2021-12" db="EMBL/GenBank/DDBJ databases">
        <authorList>
            <person name="Rodrigo-Torres L."/>
            <person name="Arahal R. D."/>
            <person name="Lucena T."/>
        </authorList>
    </citation>
    <scope>NUCLEOTIDE SEQUENCE</scope>
    <source>
        <strain evidence="3">CECT 8858</strain>
    </source>
</reference>
<proteinExistence type="predicted"/>
<evidence type="ECO:0000313" key="3">
    <source>
        <dbReference type="EMBL" id="CAH0997308.1"/>
    </source>
</evidence>
<feature type="region of interest" description="Disordered" evidence="1">
    <location>
        <begin position="26"/>
        <end position="125"/>
    </location>
</feature>
<dbReference type="PANTHER" id="PTHR24637:SF421">
    <property type="entry name" value="CUTICLE COLLAGEN DPY-2"/>
    <property type="match status" value="1"/>
</dbReference>
<gene>
    <name evidence="3" type="ORF">EMA8858_03439</name>
</gene>
<dbReference type="InterPro" id="IPR008160">
    <property type="entry name" value="Collagen"/>
</dbReference>
<keyword evidence="2" id="KW-0732">Signal</keyword>
<dbReference type="Pfam" id="PF01391">
    <property type="entry name" value="Collagen"/>
    <property type="match status" value="1"/>
</dbReference>
<sequence>MKTKIKLTLGILLMGHLILCSCEGPEGPQGAKGDQGLQGPKGDTGATGATGETGAAGATGATGLQGPAGPTGATGPQGPAGATGPKGDTGATGATGPQGPAGAAGPKGDTGATGATGPQGPAGPAGTGSLSVVYSDWFTPAFVDWQKLTEKNYLYSVIETKITQEIIDKGVVLAYTRQVASGPAYLLPLMLETSSGLTNYNVSAALGKVNITFVELLDIQGKPATGLQFRYVIIPGGILTRANLDYTNFNEVAKAFGIPK</sequence>
<dbReference type="EMBL" id="CAKLPY010000003">
    <property type="protein sequence ID" value="CAH0997308.1"/>
    <property type="molecule type" value="Genomic_DNA"/>
</dbReference>